<sequence>MSDHNGYALRLCSCCEITQSIVAQEGLVVTLCLFY</sequence>
<name>A0A8S5RI61_9VIRU</name>
<proteinExistence type="predicted"/>
<protein>
    <submittedName>
        <fullName evidence="1">Uncharacterized protein</fullName>
    </submittedName>
</protein>
<accession>A0A8S5RI61</accession>
<dbReference type="EMBL" id="BK059105">
    <property type="protein sequence ID" value="DAE30810.1"/>
    <property type="molecule type" value="Genomic_DNA"/>
</dbReference>
<evidence type="ECO:0000313" key="1">
    <source>
        <dbReference type="EMBL" id="DAE30810.1"/>
    </source>
</evidence>
<organism evidence="1">
    <name type="scientific">virus sp. ctML55</name>
    <dbReference type="NCBI Taxonomy" id="2827627"/>
    <lineage>
        <taxon>Viruses</taxon>
    </lineage>
</organism>
<reference evidence="1" key="1">
    <citation type="journal article" date="2021" name="Proc. Natl. Acad. Sci. U.S.A.">
        <title>A Catalog of Tens of Thousands of Viruses from Human Metagenomes Reveals Hidden Associations with Chronic Diseases.</title>
        <authorList>
            <person name="Tisza M.J."/>
            <person name="Buck C.B."/>
        </authorList>
    </citation>
    <scope>NUCLEOTIDE SEQUENCE</scope>
    <source>
        <strain evidence="1">CtML55</strain>
    </source>
</reference>